<reference evidence="2" key="1">
    <citation type="submission" date="2021-02" db="EMBL/GenBank/DDBJ databases">
        <title>The CRISPR/cas machinery reduction and long-range gene transfer in the hot spring cyanobacterium Synechococcus.</title>
        <authorList>
            <person name="Dvorak P."/>
            <person name="Jahodarova E."/>
            <person name="Hasler P."/>
            <person name="Poulickova A."/>
        </authorList>
    </citation>
    <scope>NUCLEOTIDE SEQUENCE</scope>
    <source>
        <strain evidence="2">Rupite</strain>
    </source>
</reference>
<evidence type="ECO:0000313" key="3">
    <source>
        <dbReference type="Proteomes" id="UP000830835"/>
    </source>
</evidence>
<gene>
    <name evidence="2" type="ORF">JX360_14825</name>
</gene>
<sequence length="117" mass="12840">MRGLALNRNLIQIGATFLREAQTAPCYRLWSIRDIYPGMVRVRQGGSTIALELWEIPALGLSQLLLQEPPGLSVGRILLSDGTEVLGILAEPYLCEGQVEITAWGGWRAYIGSLTKS</sequence>
<name>A0ABT0CEF0_THEVL</name>
<evidence type="ECO:0000259" key="1">
    <source>
        <dbReference type="Pfam" id="PF21986"/>
    </source>
</evidence>
<dbReference type="Gene3D" id="3.10.490.10">
    <property type="entry name" value="Gamma-glutamyl cyclotransferase-like"/>
    <property type="match status" value="1"/>
</dbReference>
<feature type="domain" description="Allophanate hydrolase C-terminal" evidence="1">
    <location>
        <begin position="1"/>
        <end position="111"/>
    </location>
</feature>
<proteinExistence type="predicted"/>
<dbReference type="InterPro" id="IPR053844">
    <property type="entry name" value="AH_C"/>
</dbReference>
<comment type="caution">
    <text evidence="2">The sequence shown here is derived from an EMBL/GenBank/DDBJ whole genome shotgun (WGS) entry which is preliminary data.</text>
</comment>
<evidence type="ECO:0000313" key="2">
    <source>
        <dbReference type="EMBL" id="MCJ2544161.1"/>
    </source>
</evidence>
<organism evidence="2 3">
    <name type="scientific">Thermostichus vulcanus str. 'Rupite'</name>
    <dbReference type="NCBI Taxonomy" id="2813851"/>
    <lineage>
        <taxon>Bacteria</taxon>
        <taxon>Bacillati</taxon>
        <taxon>Cyanobacteriota</taxon>
        <taxon>Cyanophyceae</taxon>
        <taxon>Thermostichales</taxon>
        <taxon>Thermostichaceae</taxon>
        <taxon>Thermostichus</taxon>
    </lineage>
</organism>
<dbReference type="EMBL" id="JAFIRA010000049">
    <property type="protein sequence ID" value="MCJ2544161.1"/>
    <property type="molecule type" value="Genomic_DNA"/>
</dbReference>
<dbReference type="Proteomes" id="UP000830835">
    <property type="component" value="Unassembled WGS sequence"/>
</dbReference>
<keyword evidence="3" id="KW-1185">Reference proteome</keyword>
<dbReference type="Pfam" id="PF21986">
    <property type="entry name" value="AH_C"/>
    <property type="match status" value="1"/>
</dbReference>
<accession>A0ABT0CEF0</accession>
<protein>
    <submittedName>
        <fullName evidence="2">Glutamyl-tRNA amidotransferase</fullName>
    </submittedName>
</protein>